<keyword evidence="2" id="KW-1185">Reference proteome</keyword>
<comment type="caution">
    <text evidence="1">The sequence shown here is derived from an EMBL/GenBank/DDBJ whole genome shotgun (WGS) entry which is preliminary data.</text>
</comment>
<accession>A0ABN3XLV1</accession>
<sequence length="59" mass="6603">MRVVRRRFDLLTEVLGLDRARATGWTLGRLLQNSLWDIDDGETALASSSVTIAESLLSR</sequence>
<organism evidence="1 2">
    <name type="scientific">Streptomyces enissocaesilis</name>
    <dbReference type="NCBI Taxonomy" id="332589"/>
    <lineage>
        <taxon>Bacteria</taxon>
        <taxon>Bacillati</taxon>
        <taxon>Actinomycetota</taxon>
        <taxon>Actinomycetes</taxon>
        <taxon>Kitasatosporales</taxon>
        <taxon>Streptomycetaceae</taxon>
        <taxon>Streptomyces</taxon>
        <taxon>Streptomyces rochei group</taxon>
    </lineage>
</organism>
<evidence type="ECO:0000313" key="1">
    <source>
        <dbReference type="EMBL" id="GAA2967234.1"/>
    </source>
</evidence>
<evidence type="ECO:0000313" key="2">
    <source>
        <dbReference type="Proteomes" id="UP001500403"/>
    </source>
</evidence>
<name>A0ABN3XLV1_9ACTN</name>
<dbReference type="Proteomes" id="UP001500403">
    <property type="component" value="Unassembled WGS sequence"/>
</dbReference>
<proteinExistence type="predicted"/>
<dbReference type="EMBL" id="BAAAUD010000060">
    <property type="protein sequence ID" value="GAA2967234.1"/>
    <property type="molecule type" value="Genomic_DNA"/>
</dbReference>
<gene>
    <name evidence="1" type="ORF">GCM10010446_61230</name>
</gene>
<reference evidence="1 2" key="1">
    <citation type="journal article" date="2019" name="Int. J. Syst. Evol. Microbiol.">
        <title>The Global Catalogue of Microorganisms (GCM) 10K type strain sequencing project: providing services to taxonomists for standard genome sequencing and annotation.</title>
        <authorList>
            <consortium name="The Broad Institute Genomics Platform"/>
            <consortium name="The Broad Institute Genome Sequencing Center for Infectious Disease"/>
            <person name="Wu L."/>
            <person name="Ma J."/>
        </authorList>
    </citation>
    <scope>NUCLEOTIDE SEQUENCE [LARGE SCALE GENOMIC DNA]</scope>
    <source>
        <strain evidence="1 2">JCM 9088</strain>
    </source>
</reference>
<protein>
    <submittedName>
        <fullName evidence="1">Uncharacterized protein</fullName>
    </submittedName>
</protein>